<dbReference type="EMBL" id="BMAW01001743">
    <property type="protein sequence ID" value="GFS75333.1"/>
    <property type="molecule type" value="Genomic_DNA"/>
</dbReference>
<keyword evidence="3" id="KW-1185">Reference proteome</keyword>
<feature type="compositionally biased region" description="Polar residues" evidence="1">
    <location>
        <begin position="134"/>
        <end position="144"/>
    </location>
</feature>
<feature type="region of interest" description="Disordered" evidence="1">
    <location>
        <begin position="76"/>
        <end position="144"/>
    </location>
</feature>
<comment type="caution">
    <text evidence="2">The sequence shown here is derived from an EMBL/GenBank/DDBJ whole genome shotgun (WGS) entry which is preliminary data.</text>
</comment>
<gene>
    <name evidence="2" type="ORF">NPIL_353831</name>
</gene>
<evidence type="ECO:0000313" key="2">
    <source>
        <dbReference type="EMBL" id="GFS75333.1"/>
    </source>
</evidence>
<feature type="compositionally biased region" description="Basic and acidic residues" evidence="1">
    <location>
        <begin position="96"/>
        <end position="107"/>
    </location>
</feature>
<dbReference type="Proteomes" id="UP000887013">
    <property type="component" value="Unassembled WGS sequence"/>
</dbReference>
<evidence type="ECO:0000256" key="1">
    <source>
        <dbReference type="SAM" id="MobiDB-lite"/>
    </source>
</evidence>
<protein>
    <submittedName>
        <fullName evidence="2">Uncharacterized protein</fullName>
    </submittedName>
</protein>
<reference evidence="2" key="1">
    <citation type="submission" date="2020-08" db="EMBL/GenBank/DDBJ databases">
        <title>Multicomponent nature underlies the extraordinary mechanical properties of spider dragline silk.</title>
        <authorList>
            <person name="Kono N."/>
            <person name="Nakamura H."/>
            <person name="Mori M."/>
            <person name="Yoshida Y."/>
            <person name="Ohtoshi R."/>
            <person name="Malay A.D."/>
            <person name="Moran D.A.P."/>
            <person name="Tomita M."/>
            <person name="Numata K."/>
            <person name="Arakawa K."/>
        </authorList>
    </citation>
    <scope>NUCLEOTIDE SEQUENCE</scope>
</reference>
<sequence length="144" mass="15606">MAKAKVACNKSIAMAKRRLQPGYVPTATSQDTAVLPAKAGYKQQAVGPAAKLLYAGTRTRPLARQAYFLAKLSRRGAAGRQAAGRRRQAAQAGRQVHHDSPIRETDSLPHLAHPQPNHISATNGEIMQFRSRKTVSSSKQKQSP</sequence>
<dbReference type="AlphaFoldDB" id="A0A8X6MS79"/>
<accession>A0A8X6MS79</accession>
<evidence type="ECO:0000313" key="3">
    <source>
        <dbReference type="Proteomes" id="UP000887013"/>
    </source>
</evidence>
<proteinExistence type="predicted"/>
<name>A0A8X6MS79_NEPPI</name>
<organism evidence="2 3">
    <name type="scientific">Nephila pilipes</name>
    <name type="common">Giant wood spider</name>
    <name type="synonym">Nephila maculata</name>
    <dbReference type="NCBI Taxonomy" id="299642"/>
    <lineage>
        <taxon>Eukaryota</taxon>
        <taxon>Metazoa</taxon>
        <taxon>Ecdysozoa</taxon>
        <taxon>Arthropoda</taxon>
        <taxon>Chelicerata</taxon>
        <taxon>Arachnida</taxon>
        <taxon>Araneae</taxon>
        <taxon>Araneomorphae</taxon>
        <taxon>Entelegynae</taxon>
        <taxon>Araneoidea</taxon>
        <taxon>Nephilidae</taxon>
        <taxon>Nephila</taxon>
    </lineage>
</organism>